<accession>A0AAN6G5M1</accession>
<dbReference type="InterPro" id="IPR027267">
    <property type="entry name" value="AH/BAR_dom_sf"/>
</dbReference>
<evidence type="ECO:0000256" key="7">
    <source>
        <dbReference type="SAM" id="MobiDB-lite"/>
    </source>
</evidence>
<comment type="caution">
    <text evidence="11">The sequence shown here is derived from an EMBL/GenBank/DDBJ whole genome shotgun (WGS) entry which is preliminary data.</text>
</comment>
<gene>
    <name evidence="11" type="primary">bzz1</name>
    <name evidence="11" type="ORF">OC842_006545</name>
</gene>
<evidence type="ECO:0000313" key="11">
    <source>
        <dbReference type="EMBL" id="KAK0522164.1"/>
    </source>
</evidence>
<organism evidence="11 12">
    <name type="scientific">Tilletia horrida</name>
    <dbReference type="NCBI Taxonomy" id="155126"/>
    <lineage>
        <taxon>Eukaryota</taxon>
        <taxon>Fungi</taxon>
        <taxon>Dikarya</taxon>
        <taxon>Basidiomycota</taxon>
        <taxon>Ustilaginomycotina</taxon>
        <taxon>Exobasidiomycetes</taxon>
        <taxon>Tilletiales</taxon>
        <taxon>Tilletiaceae</taxon>
        <taxon>Tilletia</taxon>
    </lineage>
</organism>
<name>A0AAN6G5M1_9BASI</name>
<dbReference type="InterPro" id="IPR001060">
    <property type="entry name" value="FCH_dom"/>
</dbReference>
<dbReference type="SUPFAM" id="SSF50044">
    <property type="entry name" value="SH3-domain"/>
    <property type="match status" value="2"/>
</dbReference>
<proteinExistence type="predicted"/>
<dbReference type="Pfam" id="PF00018">
    <property type="entry name" value="SH3_1"/>
    <property type="match status" value="1"/>
</dbReference>
<evidence type="ECO:0000256" key="4">
    <source>
        <dbReference type="PROSITE-ProRule" id="PRU00192"/>
    </source>
</evidence>
<dbReference type="PROSITE" id="PS50081">
    <property type="entry name" value="ZF_DAG_PE_2"/>
    <property type="match status" value="1"/>
</dbReference>
<keyword evidence="5 6" id="KW-0175">Coiled coil</keyword>
<evidence type="ECO:0000259" key="10">
    <source>
        <dbReference type="PROSITE" id="PS51741"/>
    </source>
</evidence>
<feature type="domain" description="SH3" evidence="8">
    <location>
        <begin position="610"/>
        <end position="672"/>
    </location>
</feature>
<dbReference type="InterPro" id="IPR036028">
    <property type="entry name" value="SH3-like_dom_sf"/>
</dbReference>
<keyword evidence="1 4" id="KW-0728">SH3 domain</keyword>
<evidence type="ECO:0000313" key="12">
    <source>
        <dbReference type="Proteomes" id="UP001176521"/>
    </source>
</evidence>
<dbReference type="SUPFAM" id="SSF57889">
    <property type="entry name" value="Cysteine-rich domain"/>
    <property type="match status" value="1"/>
</dbReference>
<feature type="domain" description="F-BAR" evidence="10">
    <location>
        <begin position="117"/>
        <end position="362"/>
    </location>
</feature>
<dbReference type="InterPro" id="IPR031160">
    <property type="entry name" value="F_BAR_dom"/>
</dbReference>
<evidence type="ECO:0000256" key="5">
    <source>
        <dbReference type="PROSITE-ProRule" id="PRU01077"/>
    </source>
</evidence>
<dbReference type="InterPro" id="IPR002219">
    <property type="entry name" value="PKC_DAG/PE"/>
</dbReference>
<dbReference type="GO" id="GO:0030036">
    <property type="term" value="P:actin cytoskeleton organization"/>
    <property type="evidence" value="ECO:0007669"/>
    <property type="project" value="UniProtKB-ARBA"/>
</dbReference>
<sequence>MGHSIVSQRARHDTASTPTRNLDTACAENSLRIILRALRPHIIAPNSIPARSLALITAPGPPRNKDAEQPLTVLLSVQTTPNTSSNLTTVAIARNVIRKRTSSAVGANIAIAQELATSFLTERSALEREYAQKLQALVKKARTSRDKRLTDSIAGPDPSKAWSQDAVRRSTLFTFLNTLFVCTEQIAQHHSQAADSLTASSTELSNSARRKEENRKRQSQFAQQLIGERDEVYAARVKAKAKYDELCSEVESARQKREKAAADDRHADRAAKQFEQAEMDMWNGKNAYIIAIAKANASKTKFYRQDLPAAQDALQRLWATNTTRIASILTKSLNNLRQQNESIQAQLISAIEKAATVKASEDHALFIEYNHRRFVEPSDWAFEPCQGFFDTPDMTTNGSPKTVLQNVLIKDRKKIADLTPTIESKRRELSGLEELLEAYQGNESLGSVDDVMDNLIDSRRQFSTLESSKTLLEAEIAEITRAIGDDEGEARPHRFKHQAFAVPTTCNFCGGTIWGLSKQGAVCRPCGYTAHIKCEIKVPADCKSAPSSLAGSRNSTLGPSGGGGGLGSGATTISRASSVYSSSTVTSTGSGPAAAMTISNAFGGPPQLGGVPLRARVLYAFDATSPFELSVRPEGGVVDVLEEDEDGSGWTKVRLRGEQGLVPTTYVEFLAPGDEELGLGRSGKLEEEDEEELPDLGELDGDAIEGSGSRGAGGTLKGLTPVFANLSAPSAGRVRALYDFAGGSGPDELALAAGDVVELSARGFGYAEGWCEGTLRGRTGIFPAAYVERL</sequence>
<dbReference type="SMART" id="SM00109">
    <property type="entry name" value="C1"/>
    <property type="match status" value="1"/>
</dbReference>
<feature type="compositionally biased region" description="Polar residues" evidence="7">
    <location>
        <begin position="192"/>
        <end position="207"/>
    </location>
</feature>
<dbReference type="InterPro" id="IPR001452">
    <property type="entry name" value="SH3_domain"/>
</dbReference>
<dbReference type="SMART" id="SM00326">
    <property type="entry name" value="SH3"/>
    <property type="match status" value="2"/>
</dbReference>
<dbReference type="Pfam" id="PF00611">
    <property type="entry name" value="FCH"/>
    <property type="match status" value="1"/>
</dbReference>
<dbReference type="Pfam" id="PF00130">
    <property type="entry name" value="C1_1"/>
    <property type="match status" value="1"/>
</dbReference>
<feature type="coiled-coil region" evidence="6">
    <location>
        <begin position="236"/>
        <end position="263"/>
    </location>
</feature>
<dbReference type="EMBL" id="JAPDMQ010000608">
    <property type="protein sequence ID" value="KAK0522164.1"/>
    <property type="molecule type" value="Genomic_DNA"/>
</dbReference>
<dbReference type="PRINTS" id="PR00008">
    <property type="entry name" value="DAGPEDOMAIN"/>
</dbReference>
<dbReference type="GO" id="GO:0030833">
    <property type="term" value="P:regulation of actin filament polymerization"/>
    <property type="evidence" value="ECO:0007669"/>
    <property type="project" value="TreeGrafter"/>
</dbReference>
<feature type="compositionally biased region" description="Gly residues" evidence="7">
    <location>
        <begin position="559"/>
        <end position="568"/>
    </location>
</feature>
<keyword evidence="12" id="KW-1185">Reference proteome</keyword>
<dbReference type="CDD" id="cd11912">
    <property type="entry name" value="SH3_Bzz1_1"/>
    <property type="match status" value="1"/>
</dbReference>
<feature type="domain" description="Phorbol-ester/DAG-type" evidence="9">
    <location>
        <begin position="492"/>
        <end position="542"/>
    </location>
</feature>
<evidence type="ECO:0000256" key="1">
    <source>
        <dbReference type="ARBA" id="ARBA00022443"/>
    </source>
</evidence>
<dbReference type="AlphaFoldDB" id="A0AAN6G5M1"/>
<dbReference type="Pfam" id="PF14604">
    <property type="entry name" value="SH3_9"/>
    <property type="match status" value="1"/>
</dbReference>
<dbReference type="Proteomes" id="UP001176521">
    <property type="component" value="Unassembled WGS sequence"/>
</dbReference>
<keyword evidence="2" id="KW-0479">Metal-binding</keyword>
<evidence type="ECO:0000259" key="8">
    <source>
        <dbReference type="PROSITE" id="PS50002"/>
    </source>
</evidence>
<feature type="region of interest" description="Disordered" evidence="7">
    <location>
        <begin position="192"/>
        <end position="219"/>
    </location>
</feature>
<dbReference type="Gene3D" id="2.30.30.40">
    <property type="entry name" value="SH3 Domains"/>
    <property type="match status" value="2"/>
</dbReference>
<dbReference type="PROSITE" id="PS00479">
    <property type="entry name" value="ZF_DAG_PE_1"/>
    <property type="match status" value="1"/>
</dbReference>
<dbReference type="CDD" id="cd20824">
    <property type="entry name" value="C1_SpBZZ1-like"/>
    <property type="match status" value="1"/>
</dbReference>
<dbReference type="InterPro" id="IPR046349">
    <property type="entry name" value="C1-like_sf"/>
</dbReference>
<dbReference type="GO" id="GO:0030864">
    <property type="term" value="C:cortical actin cytoskeleton"/>
    <property type="evidence" value="ECO:0007669"/>
    <property type="project" value="UniProtKB-ARBA"/>
</dbReference>
<dbReference type="GO" id="GO:0046872">
    <property type="term" value="F:metal ion binding"/>
    <property type="evidence" value="ECO:0007669"/>
    <property type="project" value="UniProtKB-KW"/>
</dbReference>
<dbReference type="InterPro" id="IPR035459">
    <property type="entry name" value="Bzz1_SH3_1"/>
</dbReference>
<feature type="domain" description="SH3" evidence="8">
    <location>
        <begin position="729"/>
        <end position="790"/>
    </location>
</feature>
<reference evidence="11" key="1">
    <citation type="journal article" date="2023" name="PhytoFront">
        <title>Draft Genome Resources of Seven Strains of Tilletia horrida, Causal Agent of Kernel Smut of Rice.</title>
        <authorList>
            <person name="Khanal S."/>
            <person name="Antony Babu S."/>
            <person name="Zhou X.G."/>
        </authorList>
    </citation>
    <scope>NUCLEOTIDE SEQUENCE</scope>
    <source>
        <strain evidence="11">TX3</strain>
    </source>
</reference>
<protein>
    <submittedName>
        <fullName evidence="11">Protein BZZ1</fullName>
    </submittedName>
</protein>
<dbReference type="SUPFAM" id="SSF103657">
    <property type="entry name" value="BAR/IMD domain-like"/>
    <property type="match status" value="1"/>
</dbReference>
<dbReference type="PANTHER" id="PTHR15735">
    <property type="entry name" value="FCH AND DOUBLE SH3 DOMAINS PROTEIN"/>
    <property type="match status" value="1"/>
</dbReference>
<feature type="region of interest" description="Disordered" evidence="7">
    <location>
        <begin position="1"/>
        <end position="21"/>
    </location>
</feature>
<dbReference type="Gene3D" id="1.20.1270.60">
    <property type="entry name" value="Arfaptin homology (AH) domain/BAR domain"/>
    <property type="match status" value="1"/>
</dbReference>
<evidence type="ECO:0000259" key="9">
    <source>
        <dbReference type="PROSITE" id="PS50081"/>
    </source>
</evidence>
<keyword evidence="3" id="KW-0862">Zinc</keyword>
<dbReference type="PROSITE" id="PS51741">
    <property type="entry name" value="F_BAR"/>
    <property type="match status" value="1"/>
</dbReference>
<evidence type="ECO:0000256" key="2">
    <source>
        <dbReference type="ARBA" id="ARBA00022723"/>
    </source>
</evidence>
<evidence type="ECO:0000256" key="3">
    <source>
        <dbReference type="ARBA" id="ARBA00022833"/>
    </source>
</evidence>
<dbReference type="InterPro" id="IPR020454">
    <property type="entry name" value="DAG/PE-bd"/>
</dbReference>
<dbReference type="PANTHER" id="PTHR15735:SF21">
    <property type="entry name" value="PROTEIN NERVOUS WRECK"/>
    <property type="match status" value="1"/>
</dbReference>
<feature type="region of interest" description="Disordered" evidence="7">
    <location>
        <begin position="548"/>
        <end position="568"/>
    </location>
</feature>
<dbReference type="Gene3D" id="3.30.60.20">
    <property type="match status" value="1"/>
</dbReference>
<evidence type="ECO:0000256" key="6">
    <source>
        <dbReference type="SAM" id="Coils"/>
    </source>
</evidence>
<dbReference type="PROSITE" id="PS50002">
    <property type="entry name" value="SH3"/>
    <property type="match status" value="2"/>
</dbReference>
<feature type="coiled-coil region" evidence="6">
    <location>
        <begin position="326"/>
        <end position="353"/>
    </location>
</feature>